<dbReference type="AlphaFoldDB" id="A0A6A6Q5I5"/>
<dbReference type="InterPro" id="IPR050977">
    <property type="entry name" value="Fungal_Meroterpenoid_Isomerase"/>
</dbReference>
<dbReference type="Gene3D" id="3.10.450.50">
    <property type="match status" value="1"/>
</dbReference>
<dbReference type="RefSeq" id="XP_033594144.1">
    <property type="nucleotide sequence ID" value="XM_033735075.1"/>
</dbReference>
<proteinExistence type="predicted"/>
<gene>
    <name evidence="1" type="ORF">BDY17DRAFT_306944</name>
</gene>
<evidence type="ECO:0008006" key="3">
    <source>
        <dbReference type="Google" id="ProtNLM"/>
    </source>
</evidence>
<sequence>MVMDKIAENQLRVCAEWIEGFEHPTPESVIRHRHEDCVHIQRPRSMGIPIRNNAQYSKYFTKLLIPSLHNFKVNWKVLSNDPTRNILVFFATAHGDSAVGPYDNEYICILRYTKDGTQITQIEEFLDSKFTADFFARLYLDSHKKNPAAKL</sequence>
<dbReference type="GeneID" id="54476077"/>
<dbReference type="OrthoDB" id="3758478at2759"/>
<reference evidence="1" key="1">
    <citation type="journal article" date="2020" name="Stud. Mycol.">
        <title>101 Dothideomycetes genomes: a test case for predicting lifestyles and emergence of pathogens.</title>
        <authorList>
            <person name="Haridas S."/>
            <person name="Albert R."/>
            <person name="Binder M."/>
            <person name="Bloem J."/>
            <person name="Labutti K."/>
            <person name="Salamov A."/>
            <person name="Andreopoulos B."/>
            <person name="Baker S."/>
            <person name="Barry K."/>
            <person name="Bills G."/>
            <person name="Bluhm B."/>
            <person name="Cannon C."/>
            <person name="Castanera R."/>
            <person name="Culley D."/>
            <person name="Daum C."/>
            <person name="Ezra D."/>
            <person name="Gonzalez J."/>
            <person name="Henrissat B."/>
            <person name="Kuo A."/>
            <person name="Liang C."/>
            <person name="Lipzen A."/>
            <person name="Lutzoni F."/>
            <person name="Magnuson J."/>
            <person name="Mondo S."/>
            <person name="Nolan M."/>
            <person name="Ohm R."/>
            <person name="Pangilinan J."/>
            <person name="Park H.-J."/>
            <person name="Ramirez L."/>
            <person name="Alfaro M."/>
            <person name="Sun H."/>
            <person name="Tritt A."/>
            <person name="Yoshinaga Y."/>
            <person name="Zwiers L.-H."/>
            <person name="Turgeon B."/>
            <person name="Goodwin S."/>
            <person name="Spatafora J."/>
            <person name="Crous P."/>
            <person name="Grigoriev I."/>
        </authorList>
    </citation>
    <scope>NUCLEOTIDE SEQUENCE</scope>
    <source>
        <strain evidence="1">CBS 113389</strain>
    </source>
</reference>
<keyword evidence="2" id="KW-1185">Reference proteome</keyword>
<dbReference type="PANTHER" id="PTHR39598:SF1">
    <property type="entry name" value="AUSTINOID BIOSYNTHESIS CLUSTERS PROTEIN F-RELATED"/>
    <property type="match status" value="1"/>
</dbReference>
<name>A0A6A6Q5I5_9PEZI</name>
<dbReference type="Proteomes" id="UP000799767">
    <property type="component" value="Unassembled WGS sequence"/>
</dbReference>
<accession>A0A6A6Q5I5</accession>
<protein>
    <recommendedName>
        <fullName evidence="3">SnoaL-like domain-containing protein</fullName>
    </recommendedName>
</protein>
<dbReference type="PANTHER" id="PTHR39598">
    <property type="entry name" value="AUSTINOL SYNTHESIS PROTEIN F-RELATED"/>
    <property type="match status" value="1"/>
</dbReference>
<organism evidence="1 2">
    <name type="scientific">Neohortaea acidophila</name>
    <dbReference type="NCBI Taxonomy" id="245834"/>
    <lineage>
        <taxon>Eukaryota</taxon>
        <taxon>Fungi</taxon>
        <taxon>Dikarya</taxon>
        <taxon>Ascomycota</taxon>
        <taxon>Pezizomycotina</taxon>
        <taxon>Dothideomycetes</taxon>
        <taxon>Dothideomycetidae</taxon>
        <taxon>Mycosphaerellales</taxon>
        <taxon>Teratosphaeriaceae</taxon>
        <taxon>Neohortaea</taxon>
    </lineage>
</organism>
<evidence type="ECO:0000313" key="1">
    <source>
        <dbReference type="EMBL" id="KAF2487575.1"/>
    </source>
</evidence>
<evidence type="ECO:0000313" key="2">
    <source>
        <dbReference type="Proteomes" id="UP000799767"/>
    </source>
</evidence>
<dbReference type="EMBL" id="MU001631">
    <property type="protein sequence ID" value="KAF2487575.1"/>
    <property type="molecule type" value="Genomic_DNA"/>
</dbReference>